<evidence type="ECO:0000256" key="5">
    <source>
        <dbReference type="SAM" id="Coils"/>
    </source>
</evidence>
<dbReference type="Proteomes" id="UP000324897">
    <property type="component" value="Chromosome 4"/>
</dbReference>
<dbReference type="PANTHER" id="PTHR46293:SF7">
    <property type="entry name" value="E3 UBIQUITIN PROTEIN LIGASE DRIP2"/>
    <property type="match status" value="1"/>
</dbReference>
<keyword evidence="2 4" id="KW-0863">Zinc-finger</keyword>
<evidence type="ECO:0000256" key="3">
    <source>
        <dbReference type="ARBA" id="ARBA00022833"/>
    </source>
</evidence>
<gene>
    <name evidence="8" type="ORF">EJB05_15423</name>
</gene>
<evidence type="ECO:0000313" key="9">
    <source>
        <dbReference type="Proteomes" id="UP000324897"/>
    </source>
</evidence>
<keyword evidence="1" id="KW-0479">Metal-binding</keyword>
<proteinExistence type="predicted"/>
<evidence type="ECO:0000256" key="1">
    <source>
        <dbReference type="ARBA" id="ARBA00022723"/>
    </source>
</evidence>
<dbReference type="Gene3D" id="3.30.40.10">
    <property type="entry name" value="Zinc/RING finger domain, C3HC4 (zinc finger)"/>
    <property type="match status" value="1"/>
</dbReference>
<evidence type="ECO:0000313" key="8">
    <source>
        <dbReference type="EMBL" id="TVU41867.1"/>
    </source>
</evidence>
<dbReference type="SUPFAM" id="SSF57850">
    <property type="entry name" value="RING/U-box"/>
    <property type="match status" value="1"/>
</dbReference>
<dbReference type="GO" id="GO:0004842">
    <property type="term" value="F:ubiquitin-protein transferase activity"/>
    <property type="evidence" value="ECO:0007669"/>
    <property type="project" value="InterPro"/>
</dbReference>
<feature type="coiled-coil region" evidence="5">
    <location>
        <begin position="418"/>
        <end position="445"/>
    </location>
</feature>
<evidence type="ECO:0000256" key="4">
    <source>
        <dbReference type="PROSITE-ProRule" id="PRU00175"/>
    </source>
</evidence>
<keyword evidence="5" id="KW-0175">Coiled coil</keyword>
<dbReference type="InterPro" id="IPR018957">
    <property type="entry name" value="Znf_C3HC4_RING-type"/>
</dbReference>
<evidence type="ECO:0000256" key="6">
    <source>
        <dbReference type="SAM" id="MobiDB-lite"/>
    </source>
</evidence>
<accession>A0A5J9W1R6</accession>
<reference evidence="8 9" key="1">
    <citation type="journal article" date="2019" name="Sci. Rep.">
        <title>A high-quality genome of Eragrostis curvula grass provides insights into Poaceae evolution and supports new strategies to enhance forage quality.</title>
        <authorList>
            <person name="Carballo J."/>
            <person name="Santos B.A.C.M."/>
            <person name="Zappacosta D."/>
            <person name="Garbus I."/>
            <person name="Selva J.P."/>
            <person name="Gallo C.A."/>
            <person name="Diaz A."/>
            <person name="Albertini E."/>
            <person name="Caccamo M."/>
            <person name="Echenique V."/>
        </authorList>
    </citation>
    <scope>NUCLEOTIDE SEQUENCE [LARGE SCALE GENOMIC DNA]</scope>
    <source>
        <strain evidence="9">cv. Victoria</strain>
        <tissue evidence="8">Leaf</tissue>
    </source>
</reference>
<dbReference type="InterPro" id="IPR017907">
    <property type="entry name" value="Znf_RING_CS"/>
</dbReference>
<dbReference type="InterPro" id="IPR001841">
    <property type="entry name" value="Znf_RING"/>
</dbReference>
<dbReference type="AlphaFoldDB" id="A0A5J9W1R6"/>
<dbReference type="InterPro" id="IPR044807">
    <property type="entry name" value="DRIP1-like"/>
</dbReference>
<dbReference type="PROSITE" id="PS00518">
    <property type="entry name" value="ZF_RING_1"/>
    <property type="match status" value="1"/>
</dbReference>
<organism evidence="8 9">
    <name type="scientific">Eragrostis curvula</name>
    <name type="common">weeping love grass</name>
    <dbReference type="NCBI Taxonomy" id="38414"/>
    <lineage>
        <taxon>Eukaryota</taxon>
        <taxon>Viridiplantae</taxon>
        <taxon>Streptophyta</taxon>
        <taxon>Embryophyta</taxon>
        <taxon>Tracheophyta</taxon>
        <taxon>Spermatophyta</taxon>
        <taxon>Magnoliopsida</taxon>
        <taxon>Liliopsida</taxon>
        <taxon>Poales</taxon>
        <taxon>Poaceae</taxon>
        <taxon>PACMAD clade</taxon>
        <taxon>Chloridoideae</taxon>
        <taxon>Eragrostideae</taxon>
        <taxon>Eragrostidinae</taxon>
        <taxon>Eragrostis</taxon>
    </lineage>
</organism>
<feature type="domain" description="RING-type" evidence="7">
    <location>
        <begin position="16"/>
        <end position="56"/>
    </location>
</feature>
<dbReference type="Gramene" id="TVU41867">
    <property type="protein sequence ID" value="TVU41867"/>
    <property type="gene ID" value="EJB05_15423"/>
</dbReference>
<dbReference type="Pfam" id="PF00097">
    <property type="entry name" value="zf-C3HC4"/>
    <property type="match status" value="1"/>
</dbReference>
<evidence type="ECO:0000259" key="7">
    <source>
        <dbReference type="PROSITE" id="PS50089"/>
    </source>
</evidence>
<evidence type="ECO:0000256" key="2">
    <source>
        <dbReference type="ARBA" id="ARBA00022771"/>
    </source>
</evidence>
<protein>
    <recommendedName>
        <fullName evidence="7">RING-type domain-containing protein</fullName>
    </recommendedName>
</protein>
<keyword evidence="3" id="KW-0862">Zinc</keyword>
<dbReference type="CDD" id="cd16525">
    <property type="entry name" value="RING-HC_PCGF"/>
    <property type="match status" value="1"/>
</dbReference>
<name>A0A5J9W1R6_9POAL</name>
<comment type="caution">
    <text evidence="8">The sequence shown here is derived from an EMBL/GenBank/DDBJ whole genome shotgun (WGS) entry which is preliminary data.</text>
</comment>
<dbReference type="InterPro" id="IPR013083">
    <property type="entry name" value="Znf_RING/FYVE/PHD"/>
</dbReference>
<sequence>MEVLVRRYSIAPCVSCQLCGGFLRDATTIPDCLHSFCRECIVEKFRIEDISCCPKCGIDLGCSPLKKLRADHSLQAIMSVIFPAERHKVEDIVPLHPEELALPRSSPQAHEVDNSAEETNPFLVCEPKNSETETEECERLETEPPASLAKPIASSPHTAVAPANGPTLLVPSVGSGNRQEDAQREHTPLALRHGGRSVEEHRGAIEGMGVEVHTPISELAVQSEELKCEHRGLIDKQDTAQERNTLANEEDTLICATDERKTKKATGSTLSIAVEATVQKIVSLLPAALQREAQGEVENTARVFGRAETYSGRSQGLEADIARIRQGYEKKKAEEAAFERTRISEELLRIKSEADKSSMRLLKMIDDMKTARLRGFREHENERARNLEELQRESGDTARLREEVEYERAEKAAAFERARVLGQKLNAAEARMSAAKQELNAAREGACIRFQKETLDKQASKVSAALGRVEAAGKVADDEAKRRYEARKKAFADSLERVKPVKRLGDAVRQRVETAEKLAESRLREVDAERGLKEAAEKLADARLQELTSERELKQATVARLTQELAHAQAKSSDLREQLAAIEHALNELGVPRPPDATSLMPQIVALPKWVRALEEKAFEAGVRLAFAVLRSHYGDKIDLGKLAKGFAPGYSSEELKIDMGKLAKGFAPGYSSEELAKIEEEVAPFARQLADKYRSLFLPHRGEVK</sequence>
<dbReference type="PROSITE" id="PS50089">
    <property type="entry name" value="ZF_RING_2"/>
    <property type="match status" value="1"/>
</dbReference>
<dbReference type="GO" id="GO:0008270">
    <property type="term" value="F:zinc ion binding"/>
    <property type="evidence" value="ECO:0007669"/>
    <property type="project" value="UniProtKB-KW"/>
</dbReference>
<feature type="region of interest" description="Disordered" evidence="6">
    <location>
        <begin position="144"/>
        <end position="186"/>
    </location>
</feature>
<keyword evidence="9" id="KW-1185">Reference proteome</keyword>
<dbReference type="EMBL" id="RWGY01000007">
    <property type="protein sequence ID" value="TVU41867.1"/>
    <property type="molecule type" value="Genomic_DNA"/>
</dbReference>
<dbReference type="PANTHER" id="PTHR46293">
    <property type="entry name" value="E3 UBIQUITIN PROTEIN LIGASE DRIP1"/>
    <property type="match status" value="1"/>
</dbReference>
<dbReference type="OrthoDB" id="1305878at2759"/>
<feature type="coiled-coil region" evidence="5">
    <location>
        <begin position="532"/>
        <end position="585"/>
    </location>
</feature>